<accession>A0A6A6VJU3</accession>
<dbReference type="Pfam" id="PF13520">
    <property type="entry name" value="AA_permease_2"/>
    <property type="match status" value="1"/>
</dbReference>
<organism evidence="7 8">
    <name type="scientific">Sporormia fimetaria CBS 119925</name>
    <dbReference type="NCBI Taxonomy" id="1340428"/>
    <lineage>
        <taxon>Eukaryota</taxon>
        <taxon>Fungi</taxon>
        <taxon>Dikarya</taxon>
        <taxon>Ascomycota</taxon>
        <taxon>Pezizomycotina</taxon>
        <taxon>Dothideomycetes</taxon>
        <taxon>Pleosporomycetidae</taxon>
        <taxon>Pleosporales</taxon>
        <taxon>Sporormiaceae</taxon>
        <taxon>Sporormia</taxon>
    </lineage>
</organism>
<evidence type="ECO:0000313" key="8">
    <source>
        <dbReference type="Proteomes" id="UP000799440"/>
    </source>
</evidence>
<dbReference type="PANTHER" id="PTHR45649">
    <property type="entry name" value="AMINO-ACID PERMEASE BAT1"/>
    <property type="match status" value="1"/>
</dbReference>
<evidence type="ECO:0000313" key="7">
    <source>
        <dbReference type="EMBL" id="KAF2750888.1"/>
    </source>
</evidence>
<dbReference type="Gene3D" id="1.20.1740.10">
    <property type="entry name" value="Amino acid/polyamine transporter I"/>
    <property type="match status" value="1"/>
</dbReference>
<evidence type="ECO:0000256" key="2">
    <source>
        <dbReference type="ARBA" id="ARBA00022448"/>
    </source>
</evidence>
<dbReference type="PANTHER" id="PTHR45649:SF5">
    <property type="entry name" value="GABA TRANSPORTER (EUROFUNG)-RELATED"/>
    <property type="match status" value="1"/>
</dbReference>
<dbReference type="PIRSF" id="PIRSF006060">
    <property type="entry name" value="AA_transporter"/>
    <property type="match status" value="1"/>
</dbReference>
<feature type="transmembrane region" description="Helical" evidence="6">
    <location>
        <begin position="128"/>
        <end position="152"/>
    </location>
</feature>
<evidence type="ECO:0000256" key="5">
    <source>
        <dbReference type="ARBA" id="ARBA00023136"/>
    </source>
</evidence>
<dbReference type="GO" id="GO:0022857">
    <property type="term" value="F:transmembrane transporter activity"/>
    <property type="evidence" value="ECO:0007669"/>
    <property type="project" value="InterPro"/>
</dbReference>
<dbReference type="AlphaFoldDB" id="A0A6A6VJU3"/>
<dbReference type="OrthoDB" id="3257095at2759"/>
<proteinExistence type="predicted"/>
<keyword evidence="3 6" id="KW-0812">Transmembrane</keyword>
<feature type="transmembrane region" description="Helical" evidence="6">
    <location>
        <begin position="84"/>
        <end position="107"/>
    </location>
</feature>
<feature type="transmembrane region" description="Helical" evidence="6">
    <location>
        <begin position="406"/>
        <end position="431"/>
    </location>
</feature>
<evidence type="ECO:0000256" key="6">
    <source>
        <dbReference type="SAM" id="Phobius"/>
    </source>
</evidence>
<keyword evidence="2" id="KW-0813">Transport</keyword>
<sequence length="537" mass="58736">MAEKAHGLASVVADVEDGCKGPEKQRDGDGGATTIAKRTQQASFDRYINILGIYNFGICLQAGWEAVGLSLSMAFFNGGPAVLIYGTIISTLGHFCVAMSFAEMASMDPTIGAQYRWSARFAQRWPEFWGLLQGWLTTFAWVLSCVAPLSFLALITQTLIGFWDLTYQPKPWHVTLIMWAFLVAAIVCNLFLRKILNTLETIGGICHVVFFIVIIAVLATLGGRSSPSFVFGTVVSDVSGWNNSGVSFHIGLLAVILPLFGYDSVIHMVDETKKPRERVPKAMIFSLLTNGVMQLAYLLCVLFYIGDVDKVSASPLPILEICYQATKSKAAATVMLLLHAFSQVIALFNIVASASRLTWAFARDKGLPFHEQFSRLHPTLKAPLEALALVAVISVILSLINLGSTVALSAILAIPSVVLLLSYFPPIFHIAMRKLSGRHPRYGPFKLGSWGLPLNCIGMAFSLYAAFWAAFPSSYPVSNKNMNYAGPVCIALVLFALLDWFTTGKKRFEVPVGAYSIEMEDESEVEVRGDDEKAVSQ</sequence>
<name>A0A6A6VJU3_9PLEO</name>
<dbReference type="GO" id="GO:0016020">
    <property type="term" value="C:membrane"/>
    <property type="evidence" value="ECO:0007669"/>
    <property type="project" value="UniProtKB-SubCell"/>
</dbReference>
<feature type="transmembrane region" description="Helical" evidence="6">
    <location>
        <begin position="382"/>
        <end position="400"/>
    </location>
</feature>
<evidence type="ECO:0000256" key="4">
    <source>
        <dbReference type="ARBA" id="ARBA00022989"/>
    </source>
</evidence>
<feature type="transmembrane region" description="Helical" evidence="6">
    <location>
        <begin position="336"/>
        <end position="361"/>
    </location>
</feature>
<feature type="transmembrane region" description="Helical" evidence="6">
    <location>
        <begin position="172"/>
        <end position="192"/>
    </location>
</feature>
<feature type="transmembrane region" description="Helical" evidence="6">
    <location>
        <begin position="452"/>
        <end position="471"/>
    </location>
</feature>
<comment type="subcellular location">
    <subcellularLocation>
        <location evidence="1">Membrane</location>
        <topology evidence="1">Multi-pass membrane protein</topology>
    </subcellularLocation>
</comment>
<feature type="transmembrane region" description="Helical" evidence="6">
    <location>
        <begin position="47"/>
        <end position="64"/>
    </location>
</feature>
<dbReference type="Proteomes" id="UP000799440">
    <property type="component" value="Unassembled WGS sequence"/>
</dbReference>
<feature type="transmembrane region" description="Helical" evidence="6">
    <location>
        <begin position="243"/>
        <end position="262"/>
    </location>
</feature>
<protein>
    <submittedName>
        <fullName evidence="7">Amino acid transporter</fullName>
    </submittedName>
</protein>
<keyword evidence="5 6" id="KW-0472">Membrane</keyword>
<feature type="transmembrane region" description="Helical" evidence="6">
    <location>
        <begin position="483"/>
        <end position="501"/>
    </location>
</feature>
<dbReference type="InterPro" id="IPR002293">
    <property type="entry name" value="AA/rel_permease1"/>
</dbReference>
<reference evidence="7" key="1">
    <citation type="journal article" date="2020" name="Stud. Mycol.">
        <title>101 Dothideomycetes genomes: a test case for predicting lifestyles and emergence of pathogens.</title>
        <authorList>
            <person name="Haridas S."/>
            <person name="Albert R."/>
            <person name="Binder M."/>
            <person name="Bloem J."/>
            <person name="Labutti K."/>
            <person name="Salamov A."/>
            <person name="Andreopoulos B."/>
            <person name="Baker S."/>
            <person name="Barry K."/>
            <person name="Bills G."/>
            <person name="Bluhm B."/>
            <person name="Cannon C."/>
            <person name="Castanera R."/>
            <person name="Culley D."/>
            <person name="Daum C."/>
            <person name="Ezra D."/>
            <person name="Gonzalez J."/>
            <person name="Henrissat B."/>
            <person name="Kuo A."/>
            <person name="Liang C."/>
            <person name="Lipzen A."/>
            <person name="Lutzoni F."/>
            <person name="Magnuson J."/>
            <person name="Mondo S."/>
            <person name="Nolan M."/>
            <person name="Ohm R."/>
            <person name="Pangilinan J."/>
            <person name="Park H.-J."/>
            <person name="Ramirez L."/>
            <person name="Alfaro M."/>
            <person name="Sun H."/>
            <person name="Tritt A."/>
            <person name="Yoshinaga Y."/>
            <person name="Zwiers L.-H."/>
            <person name="Turgeon B."/>
            <person name="Goodwin S."/>
            <person name="Spatafora J."/>
            <person name="Crous P."/>
            <person name="Grigoriev I."/>
        </authorList>
    </citation>
    <scope>NUCLEOTIDE SEQUENCE</scope>
    <source>
        <strain evidence="7">CBS 119925</strain>
    </source>
</reference>
<dbReference type="EMBL" id="MU006563">
    <property type="protein sequence ID" value="KAF2750888.1"/>
    <property type="molecule type" value="Genomic_DNA"/>
</dbReference>
<feature type="transmembrane region" description="Helical" evidence="6">
    <location>
        <begin position="204"/>
        <end position="223"/>
    </location>
</feature>
<keyword evidence="4 6" id="KW-1133">Transmembrane helix</keyword>
<evidence type="ECO:0000256" key="1">
    <source>
        <dbReference type="ARBA" id="ARBA00004141"/>
    </source>
</evidence>
<evidence type="ECO:0000256" key="3">
    <source>
        <dbReference type="ARBA" id="ARBA00022692"/>
    </source>
</evidence>
<feature type="transmembrane region" description="Helical" evidence="6">
    <location>
        <begin position="283"/>
        <end position="305"/>
    </location>
</feature>
<keyword evidence="8" id="KW-1185">Reference proteome</keyword>
<gene>
    <name evidence="7" type="ORF">M011DRAFT_474376</name>
</gene>